<evidence type="ECO:0000313" key="4">
    <source>
        <dbReference type="EMBL" id="TNC30214.1"/>
    </source>
</evidence>
<dbReference type="RefSeq" id="WP_139106749.1">
    <property type="nucleotide sequence ID" value="NZ_VDFR01000124.1"/>
</dbReference>
<dbReference type="EMBL" id="VDFR01000222">
    <property type="protein sequence ID" value="TNC30214.1"/>
    <property type="molecule type" value="Genomic_DNA"/>
</dbReference>
<gene>
    <name evidence="5" type="ORF">FHE65_24670</name>
    <name evidence="4" type="ORF">FHE65_33005</name>
</gene>
<evidence type="ECO:0000256" key="1">
    <source>
        <dbReference type="ARBA" id="ARBA00023295"/>
    </source>
</evidence>
<dbReference type="EMBL" id="VDFR01000124">
    <property type="protein sequence ID" value="TNC37951.1"/>
    <property type="molecule type" value="Genomic_DNA"/>
</dbReference>
<dbReference type="CDD" id="cd00063">
    <property type="entry name" value="FN3"/>
    <property type="match status" value="1"/>
</dbReference>
<keyword evidence="2" id="KW-0624">Polysaccharide degradation</keyword>
<dbReference type="Proteomes" id="UP000306740">
    <property type="component" value="Unassembled WGS sequence"/>
</dbReference>
<sequence>MADLRRMTAWMTGVGLVVGGVVATGVSSAAADTVDYGPVRTLPDYSADGDTGEALEMADDGTAYVLNKFGRQLRVFGPRATGRKAKPVREVRGVFAGATDVSVDRAGLVYVLEPKGPTPGTSRVTVLPPRAKGPVLRRLVVPGSWTALGVGPAGHIAVAGTSALRVYPPGASGAAEPTQVISGPATRLPTEIIDVGFAVDGRVWAAIDKRLVAFARGADGNTPPAGTIAGVRTRLNDDTVVPQIDLDGRGRVYVVDSYGEIAAFAPKVYGNAAPVRRLANPDHWGFWGPIAVNSRGDLMVEAPDEGPPRLQIYRTLFPTRPSVVRSVRVSGKAAAKKRTVRWKRPADDGGRAVKSYSVVFRKGSKVVKKVTLKPGRRSYTVKKSALRRGKLTVTVRAKTAKGWSRKAVKKFRVR</sequence>
<dbReference type="OrthoDB" id="9762443at2"/>
<comment type="caution">
    <text evidence="4">The sequence shown here is derived from an EMBL/GenBank/DDBJ whole genome shotgun (WGS) entry which is preliminary data.</text>
</comment>
<evidence type="ECO:0000256" key="2">
    <source>
        <dbReference type="ARBA" id="ARBA00023326"/>
    </source>
</evidence>
<name>A0A5C4M8Z5_9ACTN</name>
<dbReference type="GO" id="GO:0000272">
    <property type="term" value="P:polysaccharide catabolic process"/>
    <property type="evidence" value="ECO:0007669"/>
    <property type="project" value="UniProtKB-KW"/>
</dbReference>
<reference evidence="4 6" key="1">
    <citation type="submission" date="2019-05" db="EMBL/GenBank/DDBJ databases">
        <title>Mumia sp. nov., isolated from the intestinal contents of plateau pika (Ochotona curzoniae) in the Qinghai-Tibet plateau of China.</title>
        <authorList>
            <person name="Tian Z."/>
        </authorList>
    </citation>
    <scope>NUCLEOTIDE SEQUENCE [LARGE SCALE GENOMIC DNA]</scope>
    <source>
        <strain evidence="6">527</strain>
        <strain evidence="4">Z527</strain>
    </source>
</reference>
<evidence type="ECO:0000313" key="6">
    <source>
        <dbReference type="Proteomes" id="UP000306740"/>
    </source>
</evidence>
<organism evidence="4 6">
    <name type="scientific">Mumia zhuanghuii</name>
    <dbReference type="NCBI Taxonomy" id="2585211"/>
    <lineage>
        <taxon>Bacteria</taxon>
        <taxon>Bacillati</taxon>
        <taxon>Actinomycetota</taxon>
        <taxon>Actinomycetes</taxon>
        <taxon>Propionibacteriales</taxon>
        <taxon>Nocardioidaceae</taxon>
        <taxon>Mumia</taxon>
    </lineage>
</organism>
<dbReference type="SUPFAM" id="SSF63829">
    <property type="entry name" value="Calcium-dependent phosphotriesterase"/>
    <property type="match status" value="1"/>
</dbReference>
<proteinExistence type="predicted"/>
<dbReference type="GO" id="GO:0016798">
    <property type="term" value="F:hydrolase activity, acting on glycosyl bonds"/>
    <property type="evidence" value="ECO:0007669"/>
    <property type="project" value="UniProtKB-KW"/>
</dbReference>
<keyword evidence="2" id="KW-0119">Carbohydrate metabolism</keyword>
<dbReference type="AlphaFoldDB" id="A0A5C4M8Z5"/>
<dbReference type="SUPFAM" id="SSF49265">
    <property type="entry name" value="Fibronectin type III"/>
    <property type="match status" value="1"/>
</dbReference>
<protein>
    <recommendedName>
        <fullName evidence="3">Fibronectin type-III domain-containing protein</fullName>
    </recommendedName>
</protein>
<evidence type="ECO:0000313" key="5">
    <source>
        <dbReference type="EMBL" id="TNC37951.1"/>
    </source>
</evidence>
<feature type="domain" description="Fibronectin type-III" evidence="3">
    <location>
        <begin position="320"/>
        <end position="414"/>
    </location>
</feature>
<keyword evidence="1" id="KW-0378">Hydrolase</keyword>
<evidence type="ECO:0000259" key="3">
    <source>
        <dbReference type="PROSITE" id="PS50853"/>
    </source>
</evidence>
<dbReference type="InterPro" id="IPR036116">
    <property type="entry name" value="FN3_sf"/>
</dbReference>
<dbReference type="InterPro" id="IPR003961">
    <property type="entry name" value="FN3_dom"/>
</dbReference>
<dbReference type="Gene3D" id="2.60.40.10">
    <property type="entry name" value="Immunoglobulins"/>
    <property type="match status" value="1"/>
</dbReference>
<keyword evidence="1" id="KW-0326">Glycosidase</keyword>
<dbReference type="InterPro" id="IPR013783">
    <property type="entry name" value="Ig-like_fold"/>
</dbReference>
<dbReference type="PROSITE" id="PS50853">
    <property type="entry name" value="FN3"/>
    <property type="match status" value="1"/>
</dbReference>
<accession>A0A5C4M8Z5</accession>